<name>A0A074IXE1_STRSL</name>
<dbReference type="AlphaFoldDB" id="A0A074IXE1"/>
<gene>
    <name evidence="1" type="ORF">DL07_03645</name>
</gene>
<dbReference type="Proteomes" id="UP000027855">
    <property type="component" value="Unassembled WGS sequence"/>
</dbReference>
<sequence length="61" mass="6924">MKISDNQARAVRRKQADLQLTSQETSKNIGINPITLKKVKNGGEVKASTYKKVMEWLAEDY</sequence>
<comment type="caution">
    <text evidence="1">The sequence shown here is derived from an EMBL/GenBank/DDBJ whole genome shotgun (WGS) entry which is preliminary data.</text>
</comment>
<dbReference type="RefSeq" id="WP_037602306.1">
    <property type="nucleotide sequence ID" value="NZ_JJMS01000001.1"/>
</dbReference>
<accession>A0A074IXE1</accession>
<protein>
    <submittedName>
        <fullName evidence="1">Repressor</fullName>
    </submittedName>
</protein>
<evidence type="ECO:0000313" key="1">
    <source>
        <dbReference type="EMBL" id="KEO44972.1"/>
    </source>
</evidence>
<organism evidence="1 2">
    <name type="scientific">Streptococcus salivarius</name>
    <dbReference type="NCBI Taxonomy" id="1304"/>
    <lineage>
        <taxon>Bacteria</taxon>
        <taxon>Bacillati</taxon>
        <taxon>Bacillota</taxon>
        <taxon>Bacilli</taxon>
        <taxon>Lactobacillales</taxon>
        <taxon>Streptococcaceae</taxon>
        <taxon>Streptococcus</taxon>
    </lineage>
</organism>
<proteinExistence type="predicted"/>
<evidence type="ECO:0000313" key="2">
    <source>
        <dbReference type="Proteomes" id="UP000027855"/>
    </source>
</evidence>
<dbReference type="EMBL" id="JJMT01000015">
    <property type="protein sequence ID" value="KEO44972.1"/>
    <property type="molecule type" value="Genomic_DNA"/>
</dbReference>
<reference evidence="1 2" key="1">
    <citation type="submission" date="2014-04" db="EMBL/GenBank/DDBJ databases">
        <title>Variable characteristics of bacteriocin-producing Streptococcus salivarius strains isolated from Malaysian subjects.</title>
        <authorList>
            <person name="Philip K."/>
            <person name="Barbour A."/>
        </authorList>
    </citation>
    <scope>NUCLEOTIDE SEQUENCE [LARGE SCALE GENOMIC DNA]</scope>
    <source>
        <strain evidence="1 2">NU10</strain>
    </source>
</reference>